<dbReference type="Pfam" id="PF07690">
    <property type="entry name" value="MFS_1"/>
    <property type="match status" value="1"/>
</dbReference>
<reference evidence="8" key="1">
    <citation type="submission" date="2021-02" db="EMBL/GenBank/DDBJ databases">
        <authorList>
            <person name="Nowell W R."/>
        </authorList>
    </citation>
    <scope>NUCLEOTIDE SEQUENCE</scope>
</reference>
<feature type="transmembrane region" description="Helical" evidence="5">
    <location>
        <begin position="260"/>
        <end position="284"/>
    </location>
</feature>
<feature type="domain" description="Major facilitator superfamily (MFS) profile" evidence="6">
    <location>
        <begin position="36"/>
        <end position="443"/>
    </location>
</feature>
<proteinExistence type="predicted"/>
<keyword evidence="4 5" id="KW-0472">Membrane</keyword>
<evidence type="ECO:0000313" key="8">
    <source>
        <dbReference type="EMBL" id="CAF0749627.1"/>
    </source>
</evidence>
<dbReference type="Proteomes" id="UP000663870">
    <property type="component" value="Unassembled WGS sequence"/>
</dbReference>
<dbReference type="Gene3D" id="1.20.1250.20">
    <property type="entry name" value="MFS general substrate transporter like domains"/>
    <property type="match status" value="2"/>
</dbReference>
<evidence type="ECO:0000259" key="6">
    <source>
        <dbReference type="PROSITE" id="PS50850"/>
    </source>
</evidence>
<feature type="transmembrane region" description="Helical" evidence="5">
    <location>
        <begin position="415"/>
        <end position="441"/>
    </location>
</feature>
<dbReference type="EMBL" id="CAJNOO010000004">
    <property type="protein sequence ID" value="CAF0732890.1"/>
    <property type="molecule type" value="Genomic_DNA"/>
</dbReference>
<name>A0A813P497_9BILA</name>
<evidence type="ECO:0000313" key="7">
    <source>
        <dbReference type="EMBL" id="CAF0732890.1"/>
    </source>
</evidence>
<feature type="transmembrane region" description="Helical" evidence="5">
    <location>
        <begin position="304"/>
        <end position="322"/>
    </location>
</feature>
<keyword evidence="10" id="KW-1185">Reference proteome</keyword>
<evidence type="ECO:0000256" key="2">
    <source>
        <dbReference type="ARBA" id="ARBA00022692"/>
    </source>
</evidence>
<dbReference type="PROSITE" id="PS50850">
    <property type="entry name" value="MFS"/>
    <property type="match status" value="1"/>
</dbReference>
<sequence length="453" mass="50779">MLSLSTSIVSLHSYVGSHNNEKKSTKKSDTKPSIIYFLALFYTFLSLGFGAGLFGPTLLKFVEQTKSPLDRVIYILFTRSIGYLIGTLIGGILFDRFPRFGRTFLIFTVFIMCITTLIIPFMYHLILMIIVHFMWSFAGGLVDTLTQILTIRHYEQMNVNPFLQALHGAFGIGAFFSPLIIAPFLQKSSPIDQWHYAYWLIGLLHIPNVIWLLIYAIRDEFCLRKNQEIVLENKEFISENTQNETINIKSDDRTKSSENYVILGLMTLFILVYIGGEIGFGSYIHTYAILQLHFEKDIAAYLNSAFWASFAFSRLCGIPLSLKFSPLQMLISDLIGSIGSILLLLIFNKSSLVLWIGSIFFGISAGSIYASVIAFIEKQISLTGLRMSILAVGGSAGDATIPLLIGYMINPKLLGPIGFILILFVVVILASLIFGFTVIYIKYQSKKNKNTDG</sequence>
<evidence type="ECO:0000313" key="9">
    <source>
        <dbReference type="EMBL" id="CAF3668973.1"/>
    </source>
</evidence>
<feature type="transmembrane region" description="Helical" evidence="5">
    <location>
        <begin position="162"/>
        <end position="184"/>
    </location>
</feature>
<dbReference type="Proteomes" id="UP000663823">
    <property type="component" value="Unassembled WGS sequence"/>
</dbReference>
<dbReference type="SUPFAM" id="SSF103473">
    <property type="entry name" value="MFS general substrate transporter"/>
    <property type="match status" value="1"/>
</dbReference>
<feature type="transmembrane region" description="Helical" evidence="5">
    <location>
        <begin position="129"/>
        <end position="150"/>
    </location>
</feature>
<keyword evidence="2 5" id="KW-0812">Transmembrane</keyword>
<accession>A0A813P497</accession>
<dbReference type="EMBL" id="CAJNOL010000018">
    <property type="protein sequence ID" value="CAF0749627.1"/>
    <property type="molecule type" value="Genomic_DNA"/>
</dbReference>
<evidence type="ECO:0000256" key="3">
    <source>
        <dbReference type="ARBA" id="ARBA00022989"/>
    </source>
</evidence>
<feature type="transmembrane region" description="Helical" evidence="5">
    <location>
        <begin position="353"/>
        <end position="376"/>
    </location>
</feature>
<keyword evidence="3 5" id="KW-1133">Transmembrane helix</keyword>
<feature type="transmembrane region" description="Helical" evidence="5">
    <location>
        <begin position="329"/>
        <end position="347"/>
    </location>
</feature>
<dbReference type="GO" id="GO:0016020">
    <property type="term" value="C:membrane"/>
    <property type="evidence" value="ECO:0007669"/>
    <property type="project" value="UniProtKB-SubCell"/>
</dbReference>
<evidence type="ECO:0000256" key="5">
    <source>
        <dbReference type="SAM" id="Phobius"/>
    </source>
</evidence>
<comment type="caution">
    <text evidence="8">The sequence shown here is derived from an EMBL/GenBank/DDBJ whole genome shotgun (WGS) entry which is preliminary data.</text>
</comment>
<feature type="transmembrane region" description="Helical" evidence="5">
    <location>
        <begin position="33"/>
        <end position="53"/>
    </location>
</feature>
<gene>
    <name evidence="8" type="ORF">JXQ802_LOCUS1598</name>
    <name evidence="9" type="ORF">OTI717_LOCUS10430</name>
    <name evidence="7" type="ORF">RFH988_LOCUS223</name>
</gene>
<evidence type="ECO:0000256" key="1">
    <source>
        <dbReference type="ARBA" id="ARBA00004141"/>
    </source>
</evidence>
<feature type="transmembrane region" description="Helical" evidence="5">
    <location>
        <begin position="103"/>
        <end position="123"/>
    </location>
</feature>
<dbReference type="InterPro" id="IPR020846">
    <property type="entry name" value="MFS_dom"/>
</dbReference>
<evidence type="ECO:0000256" key="4">
    <source>
        <dbReference type="ARBA" id="ARBA00023136"/>
    </source>
</evidence>
<dbReference type="Proteomes" id="UP000663882">
    <property type="component" value="Unassembled WGS sequence"/>
</dbReference>
<evidence type="ECO:0000313" key="10">
    <source>
        <dbReference type="Proteomes" id="UP000663870"/>
    </source>
</evidence>
<dbReference type="PANTHER" id="PTHR23121:SF9">
    <property type="entry name" value="SODIUM-DEPENDENT GLUCOSE TRANSPORTER 1"/>
    <property type="match status" value="1"/>
</dbReference>
<dbReference type="InterPro" id="IPR011701">
    <property type="entry name" value="MFS"/>
</dbReference>
<dbReference type="AlphaFoldDB" id="A0A813P497"/>
<dbReference type="EMBL" id="CAJOAX010000941">
    <property type="protein sequence ID" value="CAF3668973.1"/>
    <property type="molecule type" value="Genomic_DNA"/>
</dbReference>
<feature type="transmembrane region" description="Helical" evidence="5">
    <location>
        <begin position="73"/>
        <end position="94"/>
    </location>
</feature>
<comment type="subcellular location">
    <subcellularLocation>
        <location evidence="1">Membrane</location>
        <topology evidence="1">Multi-pass membrane protein</topology>
    </subcellularLocation>
</comment>
<dbReference type="PANTHER" id="PTHR23121">
    <property type="entry name" value="SODIUM-DEPENDENT GLUCOSE TRANSPORTER 1"/>
    <property type="match status" value="1"/>
</dbReference>
<feature type="transmembrane region" description="Helical" evidence="5">
    <location>
        <begin position="388"/>
        <end position="409"/>
    </location>
</feature>
<organism evidence="8 10">
    <name type="scientific">Rotaria sordida</name>
    <dbReference type="NCBI Taxonomy" id="392033"/>
    <lineage>
        <taxon>Eukaryota</taxon>
        <taxon>Metazoa</taxon>
        <taxon>Spiralia</taxon>
        <taxon>Gnathifera</taxon>
        <taxon>Rotifera</taxon>
        <taxon>Eurotatoria</taxon>
        <taxon>Bdelloidea</taxon>
        <taxon>Philodinida</taxon>
        <taxon>Philodinidae</taxon>
        <taxon>Rotaria</taxon>
    </lineage>
</organism>
<feature type="transmembrane region" description="Helical" evidence="5">
    <location>
        <begin position="196"/>
        <end position="217"/>
    </location>
</feature>
<protein>
    <recommendedName>
        <fullName evidence="6">Major facilitator superfamily (MFS) profile domain-containing protein</fullName>
    </recommendedName>
</protein>
<dbReference type="OrthoDB" id="413079at2759"/>
<dbReference type="GO" id="GO:0022857">
    <property type="term" value="F:transmembrane transporter activity"/>
    <property type="evidence" value="ECO:0007669"/>
    <property type="project" value="InterPro"/>
</dbReference>
<dbReference type="InterPro" id="IPR036259">
    <property type="entry name" value="MFS_trans_sf"/>
</dbReference>